<evidence type="ECO:0000313" key="2">
    <source>
        <dbReference type="Proteomes" id="UP001164539"/>
    </source>
</evidence>
<protein>
    <submittedName>
        <fullName evidence="1">Uncharacterized protein</fullName>
    </submittedName>
</protein>
<name>A0ACC1XGS9_MELAZ</name>
<keyword evidence="2" id="KW-1185">Reference proteome</keyword>
<accession>A0ACC1XGS9</accession>
<comment type="caution">
    <text evidence="1">The sequence shown here is derived from an EMBL/GenBank/DDBJ whole genome shotgun (WGS) entry which is preliminary data.</text>
</comment>
<gene>
    <name evidence="1" type="ORF">OWV82_016320</name>
</gene>
<reference evidence="1 2" key="1">
    <citation type="journal article" date="2023" name="Science">
        <title>Complex scaffold remodeling in plant triterpene biosynthesis.</title>
        <authorList>
            <person name="De La Pena R."/>
            <person name="Hodgson H."/>
            <person name="Liu J.C."/>
            <person name="Stephenson M.J."/>
            <person name="Martin A.C."/>
            <person name="Owen C."/>
            <person name="Harkess A."/>
            <person name="Leebens-Mack J."/>
            <person name="Jimenez L.E."/>
            <person name="Osbourn A."/>
            <person name="Sattely E.S."/>
        </authorList>
    </citation>
    <scope>NUCLEOTIDE SEQUENCE [LARGE SCALE GENOMIC DNA]</scope>
    <source>
        <strain evidence="2">cv. JPN11</strain>
        <tissue evidence="1">Leaf</tissue>
    </source>
</reference>
<sequence length="320" mass="36831">MANGNKKKNPKRLECLKKKTKELSILCDVEVLFLCKEDDPSSDSFYWWPEDRNSCLSLIDKYKRSSGLAKSYKKKKNAVPLSPVLGKRKERSDAHMEVCEIAQENKKLKVGFVDGLDSDDFYGAFWESVQETQTELWENLQEEKFELGVFDGVEFGENCGRFCELIQENQDLGDKEEANENRDTFLCQNFVQEIDFCGKFCETAEENTDWCQNVQTFEGFQNGYFDGLDTDEICSNLCKSFEENRDLSYTQMLLCENVQETEGFEMGFLGGRNFCESIPENSESEIAFLNSADSIISKLGQRDLKNVLEWIDDALSMLKE</sequence>
<dbReference type="EMBL" id="CM051402">
    <property type="protein sequence ID" value="KAJ4710093.1"/>
    <property type="molecule type" value="Genomic_DNA"/>
</dbReference>
<proteinExistence type="predicted"/>
<evidence type="ECO:0000313" key="1">
    <source>
        <dbReference type="EMBL" id="KAJ4710093.1"/>
    </source>
</evidence>
<organism evidence="1 2">
    <name type="scientific">Melia azedarach</name>
    <name type="common">Chinaberry tree</name>
    <dbReference type="NCBI Taxonomy" id="155640"/>
    <lineage>
        <taxon>Eukaryota</taxon>
        <taxon>Viridiplantae</taxon>
        <taxon>Streptophyta</taxon>
        <taxon>Embryophyta</taxon>
        <taxon>Tracheophyta</taxon>
        <taxon>Spermatophyta</taxon>
        <taxon>Magnoliopsida</taxon>
        <taxon>eudicotyledons</taxon>
        <taxon>Gunneridae</taxon>
        <taxon>Pentapetalae</taxon>
        <taxon>rosids</taxon>
        <taxon>malvids</taxon>
        <taxon>Sapindales</taxon>
        <taxon>Meliaceae</taxon>
        <taxon>Melia</taxon>
    </lineage>
</organism>
<dbReference type="Proteomes" id="UP001164539">
    <property type="component" value="Chromosome 9"/>
</dbReference>